<dbReference type="EMBL" id="BGPR01000734">
    <property type="protein sequence ID" value="GBM33484.1"/>
    <property type="molecule type" value="Genomic_DNA"/>
</dbReference>
<keyword evidence="8 12" id="KW-0238">DNA-binding</keyword>
<dbReference type="AlphaFoldDB" id="A0A4Y2F088"/>
<evidence type="ECO:0000256" key="3">
    <source>
        <dbReference type="ARBA" id="ARBA00022723"/>
    </source>
</evidence>
<dbReference type="InterPro" id="IPR038441">
    <property type="entry name" value="THAP_Znf_sf"/>
</dbReference>
<evidence type="ECO:0000256" key="10">
    <source>
        <dbReference type="ARBA" id="ARBA00023242"/>
    </source>
</evidence>
<protein>
    <submittedName>
        <fullName evidence="14">THAP domain-containing protein 1</fullName>
    </submittedName>
</protein>
<evidence type="ECO:0000256" key="1">
    <source>
        <dbReference type="ARBA" id="ARBA00004642"/>
    </source>
</evidence>
<evidence type="ECO:0000313" key="14">
    <source>
        <dbReference type="EMBL" id="GBM33484.1"/>
    </source>
</evidence>
<dbReference type="SMART" id="SM00692">
    <property type="entry name" value="DM3"/>
    <property type="match status" value="1"/>
</dbReference>
<comment type="similarity">
    <text evidence="2">Belongs to the THAP1 family.</text>
</comment>
<keyword evidence="11" id="KW-0131">Cell cycle</keyword>
<comment type="caution">
    <text evidence="14">The sequence shown here is derived from an EMBL/GenBank/DDBJ whole genome shotgun (WGS) entry which is preliminary data.</text>
</comment>
<keyword evidence="10" id="KW-0539">Nucleus</keyword>
<keyword evidence="9" id="KW-0804">Transcription</keyword>
<proteinExistence type="inferred from homology"/>
<dbReference type="InterPro" id="IPR026516">
    <property type="entry name" value="THAP1/10"/>
</dbReference>
<dbReference type="PROSITE" id="PS50950">
    <property type="entry name" value="ZF_THAP"/>
    <property type="match status" value="1"/>
</dbReference>
<dbReference type="GO" id="GO:0008270">
    <property type="term" value="F:zinc ion binding"/>
    <property type="evidence" value="ECO:0007669"/>
    <property type="project" value="UniProtKB-KW"/>
</dbReference>
<dbReference type="Proteomes" id="UP000499080">
    <property type="component" value="Unassembled WGS sequence"/>
</dbReference>
<accession>A0A4Y2F088</accession>
<dbReference type="OrthoDB" id="6433634at2759"/>
<dbReference type="Gene3D" id="6.20.210.20">
    <property type="entry name" value="THAP domain"/>
    <property type="match status" value="1"/>
</dbReference>
<evidence type="ECO:0000313" key="15">
    <source>
        <dbReference type="Proteomes" id="UP000499080"/>
    </source>
</evidence>
<name>A0A4Y2F088_ARAVE</name>
<evidence type="ECO:0000259" key="13">
    <source>
        <dbReference type="PROSITE" id="PS50950"/>
    </source>
</evidence>
<organism evidence="14 15">
    <name type="scientific">Araneus ventricosus</name>
    <name type="common">Orbweaver spider</name>
    <name type="synonym">Epeira ventricosa</name>
    <dbReference type="NCBI Taxonomy" id="182803"/>
    <lineage>
        <taxon>Eukaryota</taxon>
        <taxon>Metazoa</taxon>
        <taxon>Ecdysozoa</taxon>
        <taxon>Arthropoda</taxon>
        <taxon>Chelicerata</taxon>
        <taxon>Arachnida</taxon>
        <taxon>Araneae</taxon>
        <taxon>Araneomorphae</taxon>
        <taxon>Entelegynae</taxon>
        <taxon>Araneoidea</taxon>
        <taxon>Araneidae</taxon>
        <taxon>Araneus</taxon>
    </lineage>
</organism>
<keyword evidence="7" id="KW-0175">Coiled coil</keyword>
<feature type="domain" description="THAP-type" evidence="13">
    <location>
        <begin position="1"/>
        <end position="81"/>
    </location>
</feature>
<keyword evidence="3" id="KW-0479">Metal-binding</keyword>
<evidence type="ECO:0000256" key="8">
    <source>
        <dbReference type="ARBA" id="ARBA00023125"/>
    </source>
</evidence>
<evidence type="ECO:0000256" key="11">
    <source>
        <dbReference type="ARBA" id="ARBA00023306"/>
    </source>
</evidence>
<reference evidence="14 15" key="1">
    <citation type="journal article" date="2019" name="Sci. Rep.">
        <title>Orb-weaving spider Araneus ventricosus genome elucidates the spidroin gene catalogue.</title>
        <authorList>
            <person name="Kono N."/>
            <person name="Nakamura H."/>
            <person name="Ohtoshi R."/>
            <person name="Moran D.A.P."/>
            <person name="Shinohara A."/>
            <person name="Yoshida Y."/>
            <person name="Fujiwara M."/>
            <person name="Mori M."/>
            <person name="Tomita M."/>
            <person name="Arakawa K."/>
        </authorList>
    </citation>
    <scope>NUCLEOTIDE SEQUENCE [LARGE SCALE GENOMIC DNA]</scope>
</reference>
<keyword evidence="6" id="KW-0805">Transcription regulation</keyword>
<dbReference type="SUPFAM" id="SSF57716">
    <property type="entry name" value="Glucocorticoid receptor-like (DNA-binding domain)"/>
    <property type="match status" value="1"/>
</dbReference>
<dbReference type="InterPro" id="IPR006612">
    <property type="entry name" value="THAP_Znf"/>
</dbReference>
<comment type="subcellular location">
    <subcellularLocation>
        <location evidence="1">Nucleus</location>
        <location evidence="1">Nucleoplasm</location>
    </subcellularLocation>
</comment>
<dbReference type="SMART" id="SM00980">
    <property type="entry name" value="THAP"/>
    <property type="match status" value="1"/>
</dbReference>
<evidence type="ECO:0000256" key="2">
    <source>
        <dbReference type="ARBA" id="ARBA00006177"/>
    </source>
</evidence>
<evidence type="ECO:0000256" key="4">
    <source>
        <dbReference type="ARBA" id="ARBA00022771"/>
    </source>
</evidence>
<dbReference type="PANTHER" id="PTHR46600:SF1">
    <property type="entry name" value="THAP DOMAIN-CONTAINING PROTEIN 1"/>
    <property type="match status" value="1"/>
</dbReference>
<dbReference type="GO" id="GO:0043565">
    <property type="term" value="F:sequence-specific DNA binding"/>
    <property type="evidence" value="ECO:0007669"/>
    <property type="project" value="InterPro"/>
</dbReference>
<evidence type="ECO:0000256" key="5">
    <source>
        <dbReference type="ARBA" id="ARBA00022833"/>
    </source>
</evidence>
<dbReference type="GO" id="GO:0005654">
    <property type="term" value="C:nucleoplasm"/>
    <property type="evidence" value="ECO:0007669"/>
    <property type="project" value="UniProtKB-SubCell"/>
</dbReference>
<evidence type="ECO:0000256" key="6">
    <source>
        <dbReference type="ARBA" id="ARBA00023015"/>
    </source>
</evidence>
<keyword evidence="5" id="KW-0862">Zinc</keyword>
<sequence length="120" mass="14061">MVKFCCAFGCNEKFIKGGPITFHSFPKDETRRKLWESKLKRENFKATNYSRICSRHFSEDCFEREKLGGTWLKKDAVPTIFDFPSHLKTEDNENKAPEKRIILKRENSFEGKEMCNLGST</sequence>
<evidence type="ECO:0000256" key="9">
    <source>
        <dbReference type="ARBA" id="ARBA00023163"/>
    </source>
</evidence>
<evidence type="ECO:0000256" key="7">
    <source>
        <dbReference type="ARBA" id="ARBA00023054"/>
    </source>
</evidence>
<dbReference type="Pfam" id="PF05485">
    <property type="entry name" value="THAP"/>
    <property type="match status" value="1"/>
</dbReference>
<keyword evidence="4 12" id="KW-0863">Zinc-finger</keyword>
<gene>
    <name evidence="14" type="primary">Thap1_1</name>
    <name evidence="14" type="ORF">AVEN_55800_1</name>
</gene>
<evidence type="ECO:0000256" key="12">
    <source>
        <dbReference type="PROSITE-ProRule" id="PRU00309"/>
    </source>
</evidence>
<keyword evidence="15" id="KW-1185">Reference proteome</keyword>
<dbReference type="PANTHER" id="PTHR46600">
    <property type="entry name" value="THAP DOMAIN-CONTAINING"/>
    <property type="match status" value="1"/>
</dbReference>